<dbReference type="InterPro" id="IPR045153">
    <property type="entry name" value="Est1/Ebs1-like"/>
</dbReference>
<comment type="caution">
    <text evidence="4">The sequence shown here is derived from an EMBL/GenBank/DDBJ whole genome shotgun (WGS) entry which is preliminary data.</text>
</comment>
<dbReference type="STRING" id="1367422.A0A178ZMY9"/>
<feature type="compositionally biased region" description="Polar residues" evidence="1">
    <location>
        <begin position="807"/>
        <end position="816"/>
    </location>
</feature>
<dbReference type="PANTHER" id="PTHR15696">
    <property type="entry name" value="SMG-7 SUPPRESSOR WITH MORPHOLOGICAL EFFECT ON GENITALIA PROTEIN 7"/>
    <property type="match status" value="1"/>
</dbReference>
<dbReference type="OrthoDB" id="69928at2759"/>
<evidence type="ECO:0000259" key="2">
    <source>
        <dbReference type="Pfam" id="PF10373"/>
    </source>
</evidence>
<reference evidence="4 5" key="1">
    <citation type="submission" date="2016-04" db="EMBL/GenBank/DDBJ databases">
        <title>Draft genome of Fonsecaea erecta CBS 125763.</title>
        <authorList>
            <person name="Weiss V.A."/>
            <person name="Vicente V.A."/>
            <person name="Raittz R.T."/>
            <person name="Moreno L.F."/>
            <person name="De Souza E.M."/>
            <person name="Pedrosa F.O."/>
            <person name="Steffens M.B."/>
            <person name="Faoro H."/>
            <person name="Tadra-Sfeir M.Z."/>
            <person name="Najafzadeh M.J."/>
            <person name="Felipe M.S."/>
            <person name="Teixeira M."/>
            <person name="Sun J."/>
            <person name="Xi L."/>
            <person name="Gomes R."/>
            <person name="De Azevedo C.M."/>
            <person name="Salgado C.G."/>
            <person name="Da Silva M.B."/>
            <person name="Nascimento M.F."/>
            <person name="Queiroz-Telles F."/>
            <person name="Attili D.S."/>
            <person name="Gorbushina A."/>
        </authorList>
    </citation>
    <scope>NUCLEOTIDE SEQUENCE [LARGE SCALE GENOMIC DNA]</scope>
    <source>
        <strain evidence="4 5">CBS 125763</strain>
    </source>
</reference>
<evidence type="ECO:0000313" key="4">
    <source>
        <dbReference type="EMBL" id="OAP61180.1"/>
    </source>
</evidence>
<dbReference type="InterPro" id="IPR011990">
    <property type="entry name" value="TPR-like_helical_dom_sf"/>
</dbReference>
<dbReference type="AlphaFoldDB" id="A0A178ZMY9"/>
<evidence type="ECO:0000256" key="1">
    <source>
        <dbReference type="SAM" id="MobiDB-lite"/>
    </source>
</evidence>
<sequence length="816" mass="91331">MEDIAVQASRNVNRTETDLLQALFRAEPVTQGLESLLAKFRSACQDFLFLDFEAAAGKKVEDRLWNAHMKANSRFRQYLANFREGEGKKKVVERRKAEKLYLEFIKSSQRFYREYIQRLASNFKDISEILEIARDMKLDTLSTDPPQTVDNTLKKQLIDSCYSALVQLGDLSRYRETELQTNRRNWGPAVGYYNKAVALNPTEGRAYHQLAVVALADDDHLRAVYYFYRAICLNKPAPQAQANLDLEFKKLRTKSNQGKPISTAALVAEGCRDLHDRFLIFHASCLGKDPAEQKDQQIEILQLLEEQIRERSDAALLRKLVLVNIAAEKSATQKANATRPFEIFQSFNVKTFFLLLRILLDELQKLSGATTNEENATTEDLAKVPPVVRRILPHLRLYSGWLLSTVHLLLENENLVVSLRQMWPLYVNVLNILMQVFPPKAAPEIQYLLDEDMDTRGFSAFSPLVQKMRLSNRLGPIKQVYSEASFGPRSPGDEMRYRLKCLITDGALLARKQDDFNSLPIPITFANMRFVYSEADDVTPAENQSAPARAVASIASMEGIHSYLGHAAQHEIPAPQAPSQHPAAFDTENSMAYQMENMVDNLMRSEASRPVNSSGTATYDVPAATSNPQLVPPGLTNRSISQSHPASFTARDLVQRIQRSSQPSAADQAVNVAILPSILNTPFAPRPGETPESSPRPSTSHRFPEPSSAPVRLSSSAQFQAHLMHMQDQVQMRTSPLETCEPTMSSHYGTPAHMTTWMRANDPIQPQLSPWRASFGSAVPVQHSPISTRPPESSPFGAIGESRPKSSRTPTSGQPG</sequence>
<dbReference type="Gene3D" id="1.25.40.10">
    <property type="entry name" value="Tetratricopeptide repeat domain"/>
    <property type="match status" value="1"/>
</dbReference>
<dbReference type="GeneID" id="30007551"/>
<dbReference type="Pfam" id="PF10373">
    <property type="entry name" value="EST1_DNA_bind"/>
    <property type="match status" value="1"/>
</dbReference>
<proteinExistence type="predicted"/>
<feature type="compositionally biased region" description="Polar residues" evidence="1">
    <location>
        <begin position="636"/>
        <end position="646"/>
    </location>
</feature>
<dbReference type="PANTHER" id="PTHR15696:SF36">
    <property type="entry name" value="NONSENSE-MEDIATED MRNA DECAY FACTOR"/>
    <property type="match status" value="1"/>
</dbReference>
<dbReference type="Pfam" id="PF10374">
    <property type="entry name" value="EST1"/>
    <property type="match status" value="1"/>
</dbReference>
<organism evidence="4 5">
    <name type="scientific">Fonsecaea erecta</name>
    <dbReference type="NCBI Taxonomy" id="1367422"/>
    <lineage>
        <taxon>Eukaryota</taxon>
        <taxon>Fungi</taxon>
        <taxon>Dikarya</taxon>
        <taxon>Ascomycota</taxon>
        <taxon>Pezizomycotina</taxon>
        <taxon>Eurotiomycetes</taxon>
        <taxon>Chaetothyriomycetidae</taxon>
        <taxon>Chaetothyriales</taxon>
        <taxon>Herpotrichiellaceae</taxon>
        <taxon>Fonsecaea</taxon>
    </lineage>
</organism>
<feature type="region of interest" description="Disordered" evidence="1">
    <location>
        <begin position="779"/>
        <end position="816"/>
    </location>
</feature>
<gene>
    <name evidence="4" type="ORF">AYL99_03381</name>
</gene>
<feature type="compositionally biased region" description="Low complexity" evidence="1">
    <location>
        <begin position="686"/>
        <end position="700"/>
    </location>
</feature>
<dbReference type="InterPro" id="IPR018834">
    <property type="entry name" value="DNA/RNA-bd_Est1-type"/>
</dbReference>
<dbReference type="InterPro" id="IPR019458">
    <property type="entry name" value="Est1-like_N"/>
</dbReference>
<dbReference type="SUPFAM" id="SSF48452">
    <property type="entry name" value="TPR-like"/>
    <property type="match status" value="1"/>
</dbReference>
<feature type="domain" description="Telomerase activating protein Est1-like N-terminal" evidence="3">
    <location>
        <begin position="59"/>
        <end position="177"/>
    </location>
</feature>
<evidence type="ECO:0000313" key="5">
    <source>
        <dbReference type="Proteomes" id="UP000078343"/>
    </source>
</evidence>
<dbReference type="RefSeq" id="XP_018694547.1">
    <property type="nucleotide sequence ID" value="XM_018834897.1"/>
</dbReference>
<accession>A0A178ZMY9</accession>
<dbReference type="Proteomes" id="UP000078343">
    <property type="component" value="Unassembled WGS sequence"/>
</dbReference>
<evidence type="ECO:0000259" key="3">
    <source>
        <dbReference type="Pfam" id="PF10374"/>
    </source>
</evidence>
<protein>
    <submittedName>
        <fullName evidence="4">Uncharacterized protein</fullName>
    </submittedName>
</protein>
<keyword evidence="5" id="KW-1185">Reference proteome</keyword>
<feature type="region of interest" description="Disordered" evidence="1">
    <location>
        <begin position="681"/>
        <end position="713"/>
    </location>
</feature>
<dbReference type="EMBL" id="LVYI01000003">
    <property type="protein sequence ID" value="OAP61180.1"/>
    <property type="molecule type" value="Genomic_DNA"/>
</dbReference>
<feature type="domain" description="DNA/RNA-binding" evidence="2">
    <location>
        <begin position="189"/>
        <end position="462"/>
    </location>
</feature>
<feature type="region of interest" description="Disordered" evidence="1">
    <location>
        <begin position="607"/>
        <end position="647"/>
    </location>
</feature>
<name>A0A178ZMY9_9EURO</name>